<sequence>MDSGTTEQLNSRQFTTWQSLLSSHAQSVHGRDETSAITGWIRPAGELKRIWAGRRTPSGSTSPELGSRLSQAGFAYLLRQDVLHAYRKG</sequence>
<organism evidence="1 2">
    <name type="scientific">Acrocarpospora pleiomorpha</name>
    <dbReference type="NCBI Taxonomy" id="90975"/>
    <lineage>
        <taxon>Bacteria</taxon>
        <taxon>Bacillati</taxon>
        <taxon>Actinomycetota</taxon>
        <taxon>Actinomycetes</taxon>
        <taxon>Streptosporangiales</taxon>
        <taxon>Streptosporangiaceae</taxon>
        <taxon>Acrocarpospora</taxon>
    </lineage>
</organism>
<dbReference type="EMBL" id="BLAF01000005">
    <property type="protein sequence ID" value="GES17936.1"/>
    <property type="molecule type" value="Genomic_DNA"/>
</dbReference>
<comment type="caution">
    <text evidence="1">The sequence shown here is derived from an EMBL/GenBank/DDBJ whole genome shotgun (WGS) entry which is preliminary data.</text>
</comment>
<keyword evidence="2" id="KW-1185">Reference proteome</keyword>
<dbReference type="AlphaFoldDB" id="A0A5M3XBC8"/>
<evidence type="ECO:0000313" key="1">
    <source>
        <dbReference type="EMBL" id="GES17936.1"/>
    </source>
</evidence>
<protein>
    <submittedName>
        <fullName evidence="1">Uncharacterized protein</fullName>
    </submittedName>
</protein>
<evidence type="ECO:0000313" key="2">
    <source>
        <dbReference type="Proteomes" id="UP000377595"/>
    </source>
</evidence>
<name>A0A5M3XBC8_9ACTN</name>
<dbReference type="Proteomes" id="UP000377595">
    <property type="component" value="Unassembled WGS sequence"/>
</dbReference>
<proteinExistence type="predicted"/>
<reference evidence="1 2" key="1">
    <citation type="submission" date="2019-10" db="EMBL/GenBank/DDBJ databases">
        <title>Whole genome shotgun sequence of Acrocarpospora pleiomorpha NBRC 16267.</title>
        <authorList>
            <person name="Ichikawa N."/>
            <person name="Kimura A."/>
            <person name="Kitahashi Y."/>
            <person name="Komaki H."/>
            <person name="Oguchi A."/>
        </authorList>
    </citation>
    <scope>NUCLEOTIDE SEQUENCE [LARGE SCALE GENOMIC DNA]</scope>
    <source>
        <strain evidence="1 2">NBRC 16267</strain>
    </source>
</reference>
<accession>A0A5M3XBC8</accession>
<gene>
    <name evidence="1" type="ORF">Aple_008310</name>
</gene>